<feature type="region of interest" description="Disordered" evidence="1">
    <location>
        <begin position="88"/>
        <end position="156"/>
    </location>
</feature>
<feature type="region of interest" description="Disordered" evidence="1">
    <location>
        <begin position="39"/>
        <end position="75"/>
    </location>
</feature>
<accession>A0A812S3T9</accession>
<organism evidence="2 3">
    <name type="scientific">Symbiodinium pilosum</name>
    <name type="common">Dinoflagellate</name>
    <dbReference type="NCBI Taxonomy" id="2952"/>
    <lineage>
        <taxon>Eukaryota</taxon>
        <taxon>Sar</taxon>
        <taxon>Alveolata</taxon>
        <taxon>Dinophyceae</taxon>
        <taxon>Suessiales</taxon>
        <taxon>Symbiodiniaceae</taxon>
        <taxon>Symbiodinium</taxon>
    </lineage>
</organism>
<gene>
    <name evidence="2" type="ORF">SPIL2461_LOCUS11547</name>
</gene>
<evidence type="ECO:0000313" key="3">
    <source>
        <dbReference type="Proteomes" id="UP000649617"/>
    </source>
</evidence>
<reference evidence="2" key="1">
    <citation type="submission" date="2021-02" db="EMBL/GenBank/DDBJ databases">
        <authorList>
            <person name="Dougan E. K."/>
            <person name="Rhodes N."/>
            <person name="Thang M."/>
            <person name="Chan C."/>
        </authorList>
    </citation>
    <scope>NUCLEOTIDE SEQUENCE</scope>
</reference>
<protein>
    <submittedName>
        <fullName evidence="2">Uncharacterized protein</fullName>
    </submittedName>
</protein>
<dbReference type="OrthoDB" id="10674540at2759"/>
<feature type="non-terminal residue" evidence="2">
    <location>
        <position position="1"/>
    </location>
</feature>
<dbReference type="AlphaFoldDB" id="A0A812S3T9"/>
<sequence length="156" mass="17228">APSDFRPAFWLRSRRDREALQLALKVDPLDAATKRALKKQRCGKSKAAAAKAIASATTKPPSAQQSTKPKPKPLTVAKNPAAACKLQPAKPAPAVEKTGRKQKVEFKEKRRQRKNFASRKYQQAKNEALAAGSAPEMAYREARQAHRAALQEWDSN</sequence>
<name>A0A812S3T9_SYMPI</name>
<keyword evidence="3" id="KW-1185">Reference proteome</keyword>
<dbReference type="EMBL" id="CAJNIZ010022451">
    <property type="protein sequence ID" value="CAE7461861.1"/>
    <property type="molecule type" value="Genomic_DNA"/>
</dbReference>
<feature type="compositionally biased region" description="Basic and acidic residues" evidence="1">
    <location>
        <begin position="97"/>
        <end position="108"/>
    </location>
</feature>
<proteinExistence type="predicted"/>
<dbReference type="Proteomes" id="UP000649617">
    <property type="component" value="Unassembled WGS sequence"/>
</dbReference>
<evidence type="ECO:0000256" key="1">
    <source>
        <dbReference type="SAM" id="MobiDB-lite"/>
    </source>
</evidence>
<feature type="non-terminal residue" evidence="2">
    <location>
        <position position="156"/>
    </location>
</feature>
<evidence type="ECO:0000313" key="2">
    <source>
        <dbReference type="EMBL" id="CAE7461861.1"/>
    </source>
</evidence>
<comment type="caution">
    <text evidence="2">The sequence shown here is derived from an EMBL/GenBank/DDBJ whole genome shotgun (WGS) entry which is preliminary data.</text>
</comment>
<feature type="compositionally biased region" description="Low complexity" evidence="1">
    <location>
        <begin position="45"/>
        <end position="59"/>
    </location>
</feature>